<evidence type="ECO:0000313" key="5">
    <source>
        <dbReference type="EMBL" id="NXA15923.1"/>
    </source>
</evidence>
<feature type="non-terminal residue" evidence="5">
    <location>
        <position position="1"/>
    </location>
</feature>
<evidence type="ECO:0000256" key="2">
    <source>
        <dbReference type="ARBA" id="ARBA00022833"/>
    </source>
</evidence>
<name>A0A7K7TG85_9TYRA</name>
<feature type="non-terminal residue" evidence="5">
    <location>
        <position position="98"/>
    </location>
</feature>
<evidence type="ECO:0000313" key="6">
    <source>
        <dbReference type="Proteomes" id="UP000589485"/>
    </source>
</evidence>
<dbReference type="PANTHER" id="PTHR24103">
    <property type="entry name" value="E3 UBIQUITIN-PROTEIN LIGASE TRIM"/>
    <property type="match status" value="1"/>
</dbReference>
<dbReference type="CDD" id="cd19760">
    <property type="entry name" value="Bbox2_TRIM4-like"/>
    <property type="match status" value="1"/>
</dbReference>
<gene>
    <name evidence="5" type="primary">Trim41_0</name>
    <name evidence="5" type="ORF">SAPAEN_R14930</name>
</gene>
<dbReference type="InterPro" id="IPR050143">
    <property type="entry name" value="TRIM/RBCC"/>
</dbReference>
<dbReference type="InterPro" id="IPR000315">
    <property type="entry name" value="Znf_B-box"/>
</dbReference>
<dbReference type="SUPFAM" id="SSF57845">
    <property type="entry name" value="B-box zinc-binding domain"/>
    <property type="match status" value="1"/>
</dbReference>
<sequence length="98" mass="11218">AEIIRVAQRLSLRVPRAGPEGQRLCQRHREALKLFCEEDQTPVCLVCRESAAHRLHAAVPIEEAAEEHKEKFQAHVQVLKDRREKLQGMKEAEEGKSL</sequence>
<evidence type="ECO:0000256" key="1">
    <source>
        <dbReference type="ARBA" id="ARBA00022771"/>
    </source>
</evidence>
<dbReference type="EMBL" id="VZSY01003090">
    <property type="protein sequence ID" value="NXA15923.1"/>
    <property type="molecule type" value="Genomic_DNA"/>
</dbReference>
<keyword evidence="5" id="KW-0436">Ligase</keyword>
<evidence type="ECO:0000256" key="3">
    <source>
        <dbReference type="PROSITE-ProRule" id="PRU00024"/>
    </source>
</evidence>
<dbReference type="GO" id="GO:0016874">
    <property type="term" value="F:ligase activity"/>
    <property type="evidence" value="ECO:0007669"/>
    <property type="project" value="UniProtKB-KW"/>
</dbReference>
<dbReference type="GO" id="GO:0008270">
    <property type="term" value="F:zinc ion binding"/>
    <property type="evidence" value="ECO:0007669"/>
    <property type="project" value="UniProtKB-KW"/>
</dbReference>
<dbReference type="OrthoDB" id="9049620at2759"/>
<keyword evidence="2" id="KW-0862">Zinc</keyword>
<accession>A0A7K7TG85</accession>
<dbReference type="Proteomes" id="UP000589485">
    <property type="component" value="Unassembled WGS sequence"/>
</dbReference>
<dbReference type="Gene3D" id="3.30.160.60">
    <property type="entry name" value="Classic Zinc Finger"/>
    <property type="match status" value="1"/>
</dbReference>
<evidence type="ECO:0000259" key="4">
    <source>
        <dbReference type="PROSITE" id="PS50119"/>
    </source>
</evidence>
<feature type="domain" description="B box-type" evidence="4">
    <location>
        <begin position="20"/>
        <end position="61"/>
    </location>
</feature>
<protein>
    <submittedName>
        <fullName evidence="5">TRI41 ligase</fullName>
    </submittedName>
</protein>
<keyword evidence="1 3" id="KW-0863">Zinc-finger</keyword>
<dbReference type="PROSITE" id="PS50119">
    <property type="entry name" value="ZF_BBOX"/>
    <property type="match status" value="1"/>
</dbReference>
<keyword evidence="6" id="KW-1185">Reference proteome</keyword>
<organism evidence="5 6">
    <name type="scientific">Sapayoa aenigma</name>
    <name type="common">broad-billed sapayoa</name>
    <dbReference type="NCBI Taxonomy" id="239371"/>
    <lineage>
        <taxon>Eukaryota</taxon>
        <taxon>Metazoa</taxon>
        <taxon>Chordata</taxon>
        <taxon>Craniata</taxon>
        <taxon>Vertebrata</taxon>
        <taxon>Euteleostomi</taxon>
        <taxon>Archelosauria</taxon>
        <taxon>Archosauria</taxon>
        <taxon>Dinosauria</taxon>
        <taxon>Saurischia</taxon>
        <taxon>Theropoda</taxon>
        <taxon>Coelurosauria</taxon>
        <taxon>Aves</taxon>
        <taxon>Neognathae</taxon>
        <taxon>Neoaves</taxon>
        <taxon>Telluraves</taxon>
        <taxon>Australaves</taxon>
        <taxon>Passeriformes</taxon>
        <taxon>Tyrannidae</taxon>
        <taxon>Sapayoa</taxon>
    </lineage>
</organism>
<comment type="caution">
    <text evidence="5">The sequence shown here is derived from an EMBL/GenBank/DDBJ whole genome shotgun (WGS) entry which is preliminary data.</text>
</comment>
<reference evidence="5 6" key="1">
    <citation type="submission" date="2019-09" db="EMBL/GenBank/DDBJ databases">
        <title>Bird 10,000 Genomes (B10K) Project - Family phase.</title>
        <authorList>
            <person name="Zhang G."/>
        </authorList>
    </citation>
    <scope>NUCLEOTIDE SEQUENCE [LARGE SCALE GENOMIC DNA]</scope>
    <source>
        <strain evidence="5">B10K-DU-030-41</strain>
        <tissue evidence="5">Muscle</tissue>
    </source>
</reference>
<dbReference type="Pfam" id="PF00643">
    <property type="entry name" value="zf-B_box"/>
    <property type="match status" value="1"/>
</dbReference>
<dbReference type="SMART" id="SM00336">
    <property type="entry name" value="BBOX"/>
    <property type="match status" value="1"/>
</dbReference>
<dbReference type="AlphaFoldDB" id="A0A7K7TG85"/>
<proteinExistence type="predicted"/>
<keyword evidence="1 3" id="KW-0479">Metal-binding</keyword>